<dbReference type="SUPFAM" id="SSF57667">
    <property type="entry name" value="beta-beta-alpha zinc fingers"/>
    <property type="match status" value="2"/>
</dbReference>
<proteinExistence type="inferred from homology"/>
<evidence type="ECO:0000313" key="15">
    <source>
        <dbReference type="Proteomes" id="UP000005408"/>
    </source>
</evidence>
<dbReference type="SMART" id="SM00355">
    <property type="entry name" value="ZnF_C2H2"/>
    <property type="match status" value="3"/>
</dbReference>
<keyword evidence="8" id="KW-0804">Transcription</keyword>
<protein>
    <recommendedName>
        <fullName evidence="13">C2H2-type domain-containing protein</fullName>
    </recommendedName>
</protein>
<feature type="region of interest" description="Disordered" evidence="12">
    <location>
        <begin position="261"/>
        <end position="366"/>
    </location>
</feature>
<evidence type="ECO:0000256" key="1">
    <source>
        <dbReference type="ARBA" id="ARBA00004123"/>
    </source>
</evidence>
<dbReference type="FunFam" id="3.30.160.60:FF:001110">
    <property type="entry name" value="Krueppel factor 13"/>
    <property type="match status" value="1"/>
</dbReference>
<dbReference type="PANTHER" id="PTHR23235:SF1">
    <property type="entry name" value="TRANSCRIPTION FACTOR SP2"/>
    <property type="match status" value="1"/>
</dbReference>
<keyword evidence="2" id="KW-0479">Metal-binding</keyword>
<evidence type="ECO:0000256" key="12">
    <source>
        <dbReference type="SAM" id="MobiDB-lite"/>
    </source>
</evidence>
<dbReference type="GO" id="GO:0000978">
    <property type="term" value="F:RNA polymerase II cis-regulatory region sequence-specific DNA binding"/>
    <property type="evidence" value="ECO:0007669"/>
    <property type="project" value="TreeGrafter"/>
</dbReference>
<comment type="similarity">
    <text evidence="10">Belongs to the Sp1 C2H2-type zinc-finger protein family.</text>
</comment>
<evidence type="ECO:0000256" key="5">
    <source>
        <dbReference type="ARBA" id="ARBA00022833"/>
    </source>
</evidence>
<dbReference type="GO" id="GO:0000981">
    <property type="term" value="F:DNA-binding transcription factor activity, RNA polymerase II-specific"/>
    <property type="evidence" value="ECO:0007669"/>
    <property type="project" value="TreeGrafter"/>
</dbReference>
<dbReference type="Gene3D" id="3.30.160.60">
    <property type="entry name" value="Classic Zinc Finger"/>
    <property type="match status" value="3"/>
</dbReference>
<dbReference type="PROSITE" id="PS00028">
    <property type="entry name" value="ZINC_FINGER_C2H2_1"/>
    <property type="match status" value="3"/>
</dbReference>
<accession>A0A8W8KNV9</accession>
<reference evidence="14" key="1">
    <citation type="submission" date="2022-08" db="UniProtKB">
        <authorList>
            <consortium name="EnsemblMetazoa"/>
        </authorList>
    </citation>
    <scope>IDENTIFICATION</scope>
    <source>
        <strain evidence="14">05x7-T-G4-1.051#20</strain>
    </source>
</reference>
<name>A0A8W8KNV9_MAGGI</name>
<dbReference type="InterPro" id="IPR013087">
    <property type="entry name" value="Znf_C2H2_type"/>
</dbReference>
<feature type="compositionally biased region" description="Basic residues" evidence="12">
    <location>
        <begin position="619"/>
        <end position="628"/>
    </location>
</feature>
<evidence type="ECO:0000256" key="3">
    <source>
        <dbReference type="ARBA" id="ARBA00022737"/>
    </source>
</evidence>
<dbReference type="PANTHER" id="PTHR23235">
    <property type="entry name" value="KRUEPPEL-LIKE TRANSCRIPTION FACTOR"/>
    <property type="match status" value="1"/>
</dbReference>
<feature type="domain" description="C2H2-type" evidence="13">
    <location>
        <begin position="573"/>
        <end position="602"/>
    </location>
</feature>
<keyword evidence="15" id="KW-1185">Reference proteome</keyword>
<comment type="subcellular location">
    <subcellularLocation>
        <location evidence="1">Nucleus</location>
    </subcellularLocation>
</comment>
<feature type="domain" description="C2H2-type" evidence="13">
    <location>
        <begin position="603"/>
        <end position="630"/>
    </location>
</feature>
<evidence type="ECO:0000256" key="11">
    <source>
        <dbReference type="PROSITE-ProRule" id="PRU00042"/>
    </source>
</evidence>
<evidence type="ECO:0000256" key="10">
    <source>
        <dbReference type="ARBA" id="ARBA00038409"/>
    </source>
</evidence>
<evidence type="ECO:0000256" key="2">
    <source>
        <dbReference type="ARBA" id="ARBA00022723"/>
    </source>
</evidence>
<evidence type="ECO:0000256" key="8">
    <source>
        <dbReference type="ARBA" id="ARBA00023163"/>
    </source>
</evidence>
<feature type="compositionally biased region" description="Polar residues" evidence="12">
    <location>
        <begin position="309"/>
        <end position="343"/>
    </location>
</feature>
<dbReference type="Pfam" id="PF00096">
    <property type="entry name" value="zf-C2H2"/>
    <property type="match status" value="2"/>
</dbReference>
<feature type="compositionally biased region" description="Low complexity" evidence="12">
    <location>
        <begin position="344"/>
        <end position="363"/>
    </location>
</feature>
<dbReference type="Proteomes" id="UP000005408">
    <property type="component" value="Unassembled WGS sequence"/>
</dbReference>
<dbReference type="GO" id="GO:0005634">
    <property type="term" value="C:nucleus"/>
    <property type="evidence" value="ECO:0007669"/>
    <property type="project" value="UniProtKB-SubCell"/>
</dbReference>
<dbReference type="AlphaFoldDB" id="A0A8W8KNV9"/>
<keyword evidence="4 11" id="KW-0863">Zinc-finger</keyword>
<evidence type="ECO:0000256" key="9">
    <source>
        <dbReference type="ARBA" id="ARBA00023242"/>
    </source>
</evidence>
<evidence type="ECO:0000256" key="6">
    <source>
        <dbReference type="ARBA" id="ARBA00023015"/>
    </source>
</evidence>
<keyword evidence="7" id="KW-0238">DNA-binding</keyword>
<feature type="region of interest" description="Disordered" evidence="12">
    <location>
        <begin position="617"/>
        <end position="646"/>
    </location>
</feature>
<dbReference type="FunFam" id="3.30.160.60:FF:000014">
    <property type="entry name" value="Transcription factor Sp3"/>
    <property type="match status" value="1"/>
</dbReference>
<feature type="domain" description="C2H2-type" evidence="13">
    <location>
        <begin position="543"/>
        <end position="572"/>
    </location>
</feature>
<keyword evidence="9" id="KW-0539">Nucleus</keyword>
<keyword evidence="3" id="KW-0677">Repeat</keyword>
<evidence type="ECO:0000313" key="14">
    <source>
        <dbReference type="EnsemblMetazoa" id="G24406.3:cds"/>
    </source>
</evidence>
<keyword evidence="5" id="KW-0862">Zinc</keyword>
<dbReference type="EnsemblMetazoa" id="G24406.3">
    <property type="protein sequence ID" value="G24406.3:cds"/>
    <property type="gene ID" value="G24406"/>
</dbReference>
<evidence type="ECO:0000259" key="13">
    <source>
        <dbReference type="PROSITE" id="PS50157"/>
    </source>
</evidence>
<evidence type="ECO:0000256" key="4">
    <source>
        <dbReference type="ARBA" id="ARBA00022771"/>
    </source>
</evidence>
<dbReference type="InterPro" id="IPR036236">
    <property type="entry name" value="Znf_C2H2_sf"/>
</dbReference>
<feature type="compositionally biased region" description="Low complexity" evidence="12">
    <location>
        <begin position="274"/>
        <end position="306"/>
    </location>
</feature>
<organism evidence="14 15">
    <name type="scientific">Magallana gigas</name>
    <name type="common">Pacific oyster</name>
    <name type="synonym">Crassostrea gigas</name>
    <dbReference type="NCBI Taxonomy" id="29159"/>
    <lineage>
        <taxon>Eukaryota</taxon>
        <taxon>Metazoa</taxon>
        <taxon>Spiralia</taxon>
        <taxon>Lophotrochozoa</taxon>
        <taxon>Mollusca</taxon>
        <taxon>Bivalvia</taxon>
        <taxon>Autobranchia</taxon>
        <taxon>Pteriomorphia</taxon>
        <taxon>Ostreida</taxon>
        <taxon>Ostreoidea</taxon>
        <taxon>Ostreidae</taxon>
        <taxon>Magallana</taxon>
    </lineage>
</organism>
<keyword evidence="6" id="KW-0805">Transcription regulation</keyword>
<dbReference type="PROSITE" id="PS50157">
    <property type="entry name" value="ZINC_FINGER_C2H2_2"/>
    <property type="match status" value="3"/>
</dbReference>
<evidence type="ECO:0000256" key="7">
    <source>
        <dbReference type="ARBA" id="ARBA00023125"/>
    </source>
</evidence>
<dbReference type="GO" id="GO:0008270">
    <property type="term" value="F:zinc ion binding"/>
    <property type="evidence" value="ECO:0007669"/>
    <property type="project" value="UniProtKB-KW"/>
</dbReference>
<sequence>MTTITVRRNNQEYVVPASSSQDAQPSPLALLAATCSKIGDPATASEGGASQNGGNAVRVVGQAGGAEIVTPNFIQLPSGAIVDASGKQQFGIPVSIGPNGQIIQQTAQPQLFTNGNVQYSVIPSYPTIGIDSQDGSAIIIPASPSGNNAGQALFSSGQQTVLAAPNGQLIRAQGLPANNVIPNMGFANLTGNVVNLGGNLVSLGNVQGGPRSVQTVQLQSQYQQMPNFIQLPVSSGQATAAMQAIQLQNLQGFQMLQGTQPISTTAGGGGQTTGDGTQTVSSTGTVSIPTQPTQQQQPQTIQIQPQVLEISNVTSTPSKGGSDNNNGSKPPTPQTLTIQPNPVSSSPSSSSSSSSTTTQQPSQAAMPQILPASSLPIQQMPTLVYNAATGQLIPISQGMIMSNGQSIVMNSMPQMSSSTSTSTVSTVASSQSTQPVSVLQPGQIITPQLSQQYTATVQNIQPAPQQAQIINANTGQPVAGTTIQQDPNDPTKWQVVQNPSNPPLSPTEQGIAQPGRRLRRVACTCPNCKDNEGRTGENKKKQHICHYPGCNKVYGKTSHLRAHLRWHSGERPFVCNWLFCGKRFTRSDELQRHRRTHTGEKRFECPECQKRFMRSDHLTKHRKTHKNKNASSALDSSETGEEGEIEGFSETLTVNTDEGPTTIQVVTYTGPPIQQVEEG</sequence>